<protein>
    <submittedName>
        <fullName evidence="1">Uncharacterized protein</fullName>
    </submittedName>
</protein>
<sequence length="30" mass="3107">MQKSSGVCGSCCHSSCIKGTGLGCDLFMEH</sequence>
<evidence type="ECO:0000313" key="1">
    <source>
        <dbReference type="EMBL" id="JAH21508.1"/>
    </source>
</evidence>
<name>A0A0E9QZJ1_ANGAN</name>
<dbReference type="AlphaFoldDB" id="A0A0E9QZJ1"/>
<accession>A0A0E9QZJ1</accession>
<proteinExistence type="predicted"/>
<reference evidence="1" key="2">
    <citation type="journal article" date="2015" name="Fish Shellfish Immunol.">
        <title>Early steps in the European eel (Anguilla anguilla)-Vibrio vulnificus interaction in the gills: Role of the RtxA13 toxin.</title>
        <authorList>
            <person name="Callol A."/>
            <person name="Pajuelo D."/>
            <person name="Ebbesson L."/>
            <person name="Teles M."/>
            <person name="MacKenzie S."/>
            <person name="Amaro C."/>
        </authorList>
    </citation>
    <scope>NUCLEOTIDE SEQUENCE</scope>
</reference>
<organism evidence="1">
    <name type="scientific">Anguilla anguilla</name>
    <name type="common">European freshwater eel</name>
    <name type="synonym">Muraena anguilla</name>
    <dbReference type="NCBI Taxonomy" id="7936"/>
    <lineage>
        <taxon>Eukaryota</taxon>
        <taxon>Metazoa</taxon>
        <taxon>Chordata</taxon>
        <taxon>Craniata</taxon>
        <taxon>Vertebrata</taxon>
        <taxon>Euteleostomi</taxon>
        <taxon>Actinopterygii</taxon>
        <taxon>Neopterygii</taxon>
        <taxon>Teleostei</taxon>
        <taxon>Anguilliformes</taxon>
        <taxon>Anguillidae</taxon>
        <taxon>Anguilla</taxon>
    </lineage>
</organism>
<reference evidence="1" key="1">
    <citation type="submission" date="2014-11" db="EMBL/GenBank/DDBJ databases">
        <authorList>
            <person name="Amaro Gonzalez C."/>
        </authorList>
    </citation>
    <scope>NUCLEOTIDE SEQUENCE</scope>
</reference>
<dbReference type="EMBL" id="GBXM01087069">
    <property type="protein sequence ID" value="JAH21508.1"/>
    <property type="molecule type" value="Transcribed_RNA"/>
</dbReference>